<feature type="transmembrane region" description="Helical" evidence="7">
    <location>
        <begin position="148"/>
        <end position="166"/>
    </location>
</feature>
<gene>
    <name evidence="9" type="ORF">M406DRAFT_339766</name>
</gene>
<dbReference type="GeneID" id="63838611"/>
<evidence type="ECO:0000256" key="1">
    <source>
        <dbReference type="ARBA" id="ARBA00004141"/>
    </source>
</evidence>
<dbReference type="GO" id="GO:0005886">
    <property type="term" value="C:plasma membrane"/>
    <property type="evidence" value="ECO:0007669"/>
    <property type="project" value="TreeGrafter"/>
</dbReference>
<dbReference type="EMBL" id="MU032347">
    <property type="protein sequence ID" value="KAF3766608.1"/>
    <property type="molecule type" value="Genomic_DNA"/>
</dbReference>
<dbReference type="SUPFAM" id="SSF103473">
    <property type="entry name" value="MFS general substrate transporter"/>
    <property type="match status" value="1"/>
</dbReference>
<dbReference type="PANTHER" id="PTHR23501:SF187">
    <property type="entry name" value="MAJOR FACILITATOR SUPERFAMILY (MFS) PROFILE DOMAIN-CONTAINING PROTEIN"/>
    <property type="match status" value="1"/>
</dbReference>
<keyword evidence="2" id="KW-0813">Transport</keyword>
<dbReference type="AlphaFoldDB" id="A0A9P5CPX0"/>
<proteinExistence type="predicted"/>
<evidence type="ECO:0000313" key="10">
    <source>
        <dbReference type="Proteomes" id="UP000803844"/>
    </source>
</evidence>
<name>A0A9P5CPX0_CRYP1</name>
<feature type="transmembrane region" description="Helical" evidence="7">
    <location>
        <begin position="31"/>
        <end position="50"/>
    </location>
</feature>
<feature type="transmembrane region" description="Helical" evidence="7">
    <location>
        <begin position="71"/>
        <end position="92"/>
    </location>
</feature>
<evidence type="ECO:0000313" key="9">
    <source>
        <dbReference type="EMBL" id="KAF3766608.1"/>
    </source>
</evidence>
<evidence type="ECO:0000256" key="5">
    <source>
        <dbReference type="ARBA" id="ARBA00023136"/>
    </source>
</evidence>
<keyword evidence="6" id="KW-0325">Glycoprotein</keyword>
<sequence>MVYWTLFFLPVYFHAVLSASASQSGVHILPTILFGLPGSIVAVLMLARWGEYKPLHIIAQLPERHQASTTSVWAFVRSFVSIWGVAIPAAIFNNRFAQLAGRIEDPAVRELFHGGNRAYENAYASFVWSFSEATRDQVISVYQDALKLLWQISIGFAGVNCLIVLFEQRVPLRTELETDYELEQEERKKKDGEVAVDVDNAAASNVVTGELKTGVVA</sequence>
<comment type="subcellular location">
    <subcellularLocation>
        <location evidence="1">Membrane</location>
        <topology evidence="1">Multi-pass membrane protein</topology>
    </subcellularLocation>
</comment>
<reference evidence="9" key="1">
    <citation type="journal article" date="2020" name="Phytopathology">
        <title>Genome sequence of the chestnut blight fungus Cryphonectria parasitica EP155: A fundamental resource for an archetypical invasive plant pathogen.</title>
        <authorList>
            <person name="Crouch J.A."/>
            <person name="Dawe A."/>
            <person name="Aerts A."/>
            <person name="Barry K."/>
            <person name="Churchill A.C.L."/>
            <person name="Grimwood J."/>
            <person name="Hillman B."/>
            <person name="Milgroom M.G."/>
            <person name="Pangilinan J."/>
            <person name="Smith M."/>
            <person name="Salamov A."/>
            <person name="Schmutz J."/>
            <person name="Yadav J."/>
            <person name="Grigoriev I.V."/>
            <person name="Nuss D."/>
        </authorList>
    </citation>
    <scope>NUCLEOTIDE SEQUENCE</scope>
    <source>
        <strain evidence="9">EP155</strain>
    </source>
</reference>
<dbReference type="GO" id="GO:0022857">
    <property type="term" value="F:transmembrane transporter activity"/>
    <property type="evidence" value="ECO:0007669"/>
    <property type="project" value="TreeGrafter"/>
</dbReference>
<evidence type="ECO:0000256" key="8">
    <source>
        <dbReference type="SAM" id="SignalP"/>
    </source>
</evidence>
<evidence type="ECO:0000256" key="7">
    <source>
        <dbReference type="SAM" id="Phobius"/>
    </source>
</evidence>
<feature type="signal peptide" evidence="8">
    <location>
        <begin position="1"/>
        <end position="18"/>
    </location>
</feature>
<keyword evidence="5 7" id="KW-0472">Membrane</keyword>
<keyword evidence="10" id="KW-1185">Reference proteome</keyword>
<dbReference type="PANTHER" id="PTHR23501">
    <property type="entry name" value="MAJOR FACILITATOR SUPERFAMILY"/>
    <property type="match status" value="1"/>
</dbReference>
<comment type="caution">
    <text evidence="9">The sequence shown here is derived from an EMBL/GenBank/DDBJ whole genome shotgun (WGS) entry which is preliminary data.</text>
</comment>
<dbReference type="OrthoDB" id="10021397at2759"/>
<dbReference type="InterPro" id="IPR036259">
    <property type="entry name" value="MFS_trans_sf"/>
</dbReference>
<evidence type="ECO:0000256" key="4">
    <source>
        <dbReference type="ARBA" id="ARBA00022989"/>
    </source>
</evidence>
<keyword evidence="4 7" id="KW-1133">Transmembrane helix</keyword>
<dbReference type="RefSeq" id="XP_040777569.1">
    <property type="nucleotide sequence ID" value="XM_040921482.1"/>
</dbReference>
<evidence type="ECO:0000256" key="6">
    <source>
        <dbReference type="ARBA" id="ARBA00023180"/>
    </source>
</evidence>
<keyword evidence="8" id="KW-0732">Signal</keyword>
<evidence type="ECO:0000256" key="2">
    <source>
        <dbReference type="ARBA" id="ARBA00022448"/>
    </source>
</evidence>
<protein>
    <submittedName>
        <fullName evidence="9">Uncharacterized protein</fullName>
    </submittedName>
</protein>
<keyword evidence="3 7" id="KW-0812">Transmembrane</keyword>
<feature type="chain" id="PRO_5040371757" evidence="8">
    <location>
        <begin position="19"/>
        <end position="217"/>
    </location>
</feature>
<organism evidence="9 10">
    <name type="scientific">Cryphonectria parasitica (strain ATCC 38755 / EP155)</name>
    <dbReference type="NCBI Taxonomy" id="660469"/>
    <lineage>
        <taxon>Eukaryota</taxon>
        <taxon>Fungi</taxon>
        <taxon>Dikarya</taxon>
        <taxon>Ascomycota</taxon>
        <taxon>Pezizomycotina</taxon>
        <taxon>Sordariomycetes</taxon>
        <taxon>Sordariomycetidae</taxon>
        <taxon>Diaporthales</taxon>
        <taxon>Cryphonectriaceae</taxon>
        <taxon>Cryphonectria-Endothia species complex</taxon>
        <taxon>Cryphonectria</taxon>
    </lineage>
</organism>
<dbReference type="Proteomes" id="UP000803844">
    <property type="component" value="Unassembled WGS sequence"/>
</dbReference>
<evidence type="ECO:0000256" key="3">
    <source>
        <dbReference type="ARBA" id="ARBA00022692"/>
    </source>
</evidence>
<accession>A0A9P5CPX0</accession>